<evidence type="ECO:0000256" key="3">
    <source>
        <dbReference type="SAM" id="MobiDB-lite"/>
    </source>
</evidence>
<dbReference type="InterPro" id="IPR040389">
    <property type="entry name" value="SMR"/>
</dbReference>
<name>A0ABD1HP27_SALDI</name>
<dbReference type="Proteomes" id="UP001567538">
    <property type="component" value="Unassembled WGS sequence"/>
</dbReference>
<comment type="caution">
    <text evidence="4">The sequence shown here is derived from an EMBL/GenBank/DDBJ whole genome shotgun (WGS) entry which is preliminary data.</text>
</comment>
<evidence type="ECO:0000313" key="4">
    <source>
        <dbReference type="EMBL" id="KAL1558190.1"/>
    </source>
</evidence>
<dbReference type="PANTHER" id="PTHR33142:SF8">
    <property type="entry name" value="CYCLIN-DEPENDENT PROTEIN KINASE INHIBITOR SMR9"/>
    <property type="match status" value="1"/>
</dbReference>
<evidence type="ECO:0000313" key="5">
    <source>
        <dbReference type="Proteomes" id="UP001567538"/>
    </source>
</evidence>
<evidence type="ECO:0000256" key="2">
    <source>
        <dbReference type="ARBA" id="ARBA00023306"/>
    </source>
</evidence>
<feature type="region of interest" description="Disordered" evidence="3">
    <location>
        <begin position="1"/>
        <end position="39"/>
    </location>
</feature>
<protein>
    <submittedName>
        <fullName evidence="4">Uncharacterized protein</fullName>
    </submittedName>
</protein>
<keyword evidence="1" id="KW-0649">Protein kinase inhibitor</keyword>
<gene>
    <name evidence="4" type="ORF">AAHA92_08685</name>
</gene>
<feature type="compositionally biased region" description="Polar residues" evidence="3">
    <location>
        <begin position="1"/>
        <end position="12"/>
    </location>
</feature>
<reference evidence="4 5" key="1">
    <citation type="submission" date="2024-06" db="EMBL/GenBank/DDBJ databases">
        <title>A chromosome level genome sequence of Diviner's sage (Salvia divinorum).</title>
        <authorList>
            <person name="Ford S.A."/>
            <person name="Ro D.-K."/>
            <person name="Ness R.W."/>
            <person name="Phillips M.A."/>
        </authorList>
    </citation>
    <scope>NUCLEOTIDE SEQUENCE [LARGE SCALE GENOMIC DNA]</scope>
    <source>
        <strain evidence="4">SAF-2024a</strain>
        <tissue evidence="4">Leaf</tissue>
    </source>
</reference>
<sequence length="111" mass="12616">MSQQHSSTNQADQTHENPEGIEEGYETPTSEEHRIPPVCLRCPPPAPKIRKRTYTYRRISIGKVVLSGKIVPEKEINAFFSDMIQSRPPPPPVSEPEPISEPEPDHREDTF</sequence>
<feature type="compositionally biased region" description="Pro residues" evidence="3">
    <location>
        <begin position="87"/>
        <end position="101"/>
    </location>
</feature>
<keyword evidence="2" id="KW-0131">Cell cycle</keyword>
<evidence type="ECO:0000256" key="1">
    <source>
        <dbReference type="ARBA" id="ARBA00023013"/>
    </source>
</evidence>
<dbReference type="EMBL" id="JBEAFC010000004">
    <property type="protein sequence ID" value="KAL1558190.1"/>
    <property type="molecule type" value="Genomic_DNA"/>
</dbReference>
<keyword evidence="5" id="KW-1185">Reference proteome</keyword>
<dbReference type="PANTHER" id="PTHR33142">
    <property type="entry name" value="CYCLIN-DEPENDENT PROTEIN KINASE INHIBITOR SMR13"/>
    <property type="match status" value="1"/>
</dbReference>
<feature type="region of interest" description="Disordered" evidence="3">
    <location>
        <begin position="82"/>
        <end position="111"/>
    </location>
</feature>
<dbReference type="AlphaFoldDB" id="A0ABD1HP27"/>
<dbReference type="GO" id="GO:0004860">
    <property type="term" value="F:protein kinase inhibitor activity"/>
    <property type="evidence" value="ECO:0007669"/>
    <property type="project" value="UniProtKB-KW"/>
</dbReference>
<accession>A0ABD1HP27</accession>
<organism evidence="4 5">
    <name type="scientific">Salvia divinorum</name>
    <name type="common">Maria pastora</name>
    <name type="synonym">Diviner's sage</name>
    <dbReference type="NCBI Taxonomy" id="28513"/>
    <lineage>
        <taxon>Eukaryota</taxon>
        <taxon>Viridiplantae</taxon>
        <taxon>Streptophyta</taxon>
        <taxon>Embryophyta</taxon>
        <taxon>Tracheophyta</taxon>
        <taxon>Spermatophyta</taxon>
        <taxon>Magnoliopsida</taxon>
        <taxon>eudicotyledons</taxon>
        <taxon>Gunneridae</taxon>
        <taxon>Pentapetalae</taxon>
        <taxon>asterids</taxon>
        <taxon>lamiids</taxon>
        <taxon>Lamiales</taxon>
        <taxon>Lamiaceae</taxon>
        <taxon>Nepetoideae</taxon>
        <taxon>Mentheae</taxon>
        <taxon>Salviinae</taxon>
        <taxon>Salvia</taxon>
        <taxon>Salvia subgen. Calosphace</taxon>
    </lineage>
</organism>
<proteinExistence type="predicted"/>